<dbReference type="Gene3D" id="3.20.20.70">
    <property type="entry name" value="Aldolase class I"/>
    <property type="match status" value="1"/>
</dbReference>
<proteinExistence type="predicted"/>
<evidence type="ECO:0000256" key="3">
    <source>
        <dbReference type="ARBA" id="ARBA00023004"/>
    </source>
</evidence>
<dbReference type="GO" id="GO:0046872">
    <property type="term" value="F:metal ion binding"/>
    <property type="evidence" value="ECO:0007669"/>
    <property type="project" value="UniProtKB-KW"/>
</dbReference>
<dbReference type="GO" id="GO:0051536">
    <property type="term" value="F:iron-sulfur cluster binding"/>
    <property type="evidence" value="ECO:0007669"/>
    <property type="project" value="UniProtKB-KW"/>
</dbReference>
<dbReference type="InterPro" id="IPR007197">
    <property type="entry name" value="rSAM"/>
</dbReference>
<organism evidence="5">
    <name type="scientific">uncultured Caudovirales phage</name>
    <dbReference type="NCBI Taxonomy" id="2100421"/>
    <lineage>
        <taxon>Viruses</taxon>
        <taxon>Duplodnaviria</taxon>
        <taxon>Heunggongvirae</taxon>
        <taxon>Uroviricota</taxon>
        <taxon>Caudoviricetes</taxon>
        <taxon>Peduoviridae</taxon>
        <taxon>Maltschvirus</taxon>
        <taxon>Maltschvirus maltsch</taxon>
    </lineage>
</organism>
<dbReference type="InterPro" id="IPR050377">
    <property type="entry name" value="Radical_SAM_PqqE_MftC-like"/>
</dbReference>
<dbReference type="InterPro" id="IPR013785">
    <property type="entry name" value="Aldolase_TIM"/>
</dbReference>
<dbReference type="PANTHER" id="PTHR11228:SF34">
    <property type="entry name" value="TUNGSTEN-CONTAINING ALDEHYDE FERREDOXIN OXIDOREDUCTASE COFACTOR MODIFYING PROTEIN"/>
    <property type="match status" value="1"/>
</dbReference>
<keyword evidence="2" id="KW-0479">Metal-binding</keyword>
<evidence type="ECO:0000256" key="1">
    <source>
        <dbReference type="ARBA" id="ARBA00022691"/>
    </source>
</evidence>
<dbReference type="SFLD" id="SFLDG01067">
    <property type="entry name" value="SPASM/twitch_domain_containing"/>
    <property type="match status" value="1"/>
</dbReference>
<accession>A0A6J5TA63</accession>
<keyword evidence="3" id="KW-0408">Iron</keyword>
<sequence length="382" mass="43267">MSFWEGISQLHLEFSALCNAACPCCRRYPVAGHEVLPSINNTQVWTLAEVKQRFPADDIKHIKQYLINGNYGDFVTNHEAIDILEYLHQSSPNSFISISTNGSARNETWWADLASRCGKVEVYFCLDGLEDTHNLYRRQTDWKTIIRNAQAFASAGGQAVWTMTTFEHNEHQVEQCRQLSKDLGFTKFEVRYNTRETAMARDKSGEPTHWVRDMDSSPTNHLYKIRNKDQYGEYTSNLNDTELNTLQKKRWVQIEAGTFKSKQAPVNTAPMSEQQCPSLNHQTGGHSIFVSARWLVSPCCHIAGAQEMGELSTFIDDINRRSNTTLESITATATQTVKDIVDRGFAWVYDSFDKPASVCSFTCGKRGAFATSMLTKKVIALK</sequence>
<dbReference type="InterPro" id="IPR058240">
    <property type="entry name" value="rSAM_sf"/>
</dbReference>
<name>A0A6J5TA63_9CAUD</name>
<dbReference type="GO" id="GO:0003824">
    <property type="term" value="F:catalytic activity"/>
    <property type="evidence" value="ECO:0007669"/>
    <property type="project" value="InterPro"/>
</dbReference>
<dbReference type="SUPFAM" id="SSF102114">
    <property type="entry name" value="Radical SAM enzymes"/>
    <property type="match status" value="1"/>
</dbReference>
<dbReference type="SFLD" id="SFLDS00029">
    <property type="entry name" value="Radical_SAM"/>
    <property type="match status" value="1"/>
</dbReference>
<dbReference type="EMBL" id="LR797824">
    <property type="protein sequence ID" value="CAB4241683.1"/>
    <property type="molecule type" value="Genomic_DNA"/>
</dbReference>
<gene>
    <name evidence="5" type="ORF">UFOVP71_221</name>
</gene>
<evidence type="ECO:0000313" key="5">
    <source>
        <dbReference type="EMBL" id="CAB4241683.1"/>
    </source>
</evidence>
<protein>
    <submittedName>
        <fullName evidence="5">COG0535 Predicted Fe-S oxidoreductases</fullName>
    </submittedName>
</protein>
<reference evidence="5" key="1">
    <citation type="submission" date="2020-05" db="EMBL/GenBank/DDBJ databases">
        <authorList>
            <person name="Chiriac C."/>
            <person name="Salcher M."/>
            <person name="Ghai R."/>
            <person name="Kavagutti S V."/>
        </authorList>
    </citation>
    <scope>NUCLEOTIDE SEQUENCE</scope>
</reference>
<keyword evidence="1" id="KW-0949">S-adenosyl-L-methionine</keyword>
<dbReference type="PANTHER" id="PTHR11228">
    <property type="entry name" value="RADICAL SAM DOMAIN PROTEIN"/>
    <property type="match status" value="1"/>
</dbReference>
<dbReference type="CDD" id="cd01335">
    <property type="entry name" value="Radical_SAM"/>
    <property type="match status" value="1"/>
</dbReference>
<keyword evidence="4" id="KW-0411">Iron-sulfur</keyword>
<evidence type="ECO:0000256" key="4">
    <source>
        <dbReference type="ARBA" id="ARBA00023014"/>
    </source>
</evidence>
<evidence type="ECO:0000256" key="2">
    <source>
        <dbReference type="ARBA" id="ARBA00022723"/>
    </source>
</evidence>